<gene>
    <name evidence="3" type="ORF">DMC30DRAFT_417621</name>
</gene>
<keyword evidence="4" id="KW-1185">Reference proteome</keyword>
<dbReference type="SUPFAM" id="SSF52402">
    <property type="entry name" value="Adenine nucleotide alpha hydrolases-like"/>
    <property type="match status" value="1"/>
</dbReference>
<evidence type="ECO:0000256" key="1">
    <source>
        <dbReference type="SAM" id="MobiDB-lite"/>
    </source>
</evidence>
<feature type="region of interest" description="Disordered" evidence="1">
    <location>
        <begin position="216"/>
        <end position="282"/>
    </location>
</feature>
<dbReference type="PANTHER" id="PTHR46100">
    <property type="entry name" value="IMP2'P"/>
    <property type="match status" value="1"/>
</dbReference>
<feature type="compositionally biased region" description="Basic and acidic residues" evidence="1">
    <location>
        <begin position="233"/>
        <end position="263"/>
    </location>
</feature>
<reference evidence="3 4" key="1">
    <citation type="submission" date="2019-03" db="EMBL/GenBank/DDBJ databases">
        <title>Rhodosporidium diobovatum UCD-FST 08-225 genome sequencing, assembly, and annotation.</title>
        <authorList>
            <person name="Fakankun I.U."/>
            <person name="Fristensky B."/>
            <person name="Levin D.B."/>
        </authorList>
    </citation>
    <scope>NUCLEOTIDE SEQUENCE [LARGE SCALE GENOMIC DNA]</scope>
    <source>
        <strain evidence="3 4">UCD-FST 08-225</strain>
    </source>
</reference>
<dbReference type="Proteomes" id="UP000311382">
    <property type="component" value="Unassembled WGS sequence"/>
</dbReference>
<dbReference type="PANTHER" id="PTHR46100:SF4">
    <property type="entry name" value="USPA DOMAIN-CONTAINING PROTEIN"/>
    <property type="match status" value="1"/>
</dbReference>
<protein>
    <recommendedName>
        <fullName evidence="2">UspA domain-containing protein</fullName>
    </recommendedName>
</protein>
<sequence length="282" mass="30626">LTRSGTVSSAPKLELHTGRPAFEKNRCTVTITHGEPDRVLDESGGRKQRRRYLVASDLSEESMYAIQWAIGTVIREGDECIIVSVMETDTKLDSDDPAAKHNKMANQRERQAAALQLARGATALLERTRLNVRVVCQAIHAKVPRHMLVDMIDYLEPTLVLVGSRGLTRLKGMLLGSTSNYLIQKSSAPVTRRPLRVSRTVHRKLASLDRTARTSLADATIDKESHAQAVEDPGEKATEGEDVKERVGEMRVGHGEGEGEGEGKAGGVGQGLGRVVSTEGSA</sequence>
<dbReference type="CDD" id="cd23659">
    <property type="entry name" value="USP_At3g01520-like"/>
    <property type="match status" value="1"/>
</dbReference>
<organism evidence="3 4">
    <name type="scientific">Rhodotorula diobovata</name>
    <dbReference type="NCBI Taxonomy" id="5288"/>
    <lineage>
        <taxon>Eukaryota</taxon>
        <taxon>Fungi</taxon>
        <taxon>Dikarya</taxon>
        <taxon>Basidiomycota</taxon>
        <taxon>Pucciniomycotina</taxon>
        <taxon>Microbotryomycetes</taxon>
        <taxon>Sporidiobolales</taxon>
        <taxon>Sporidiobolaceae</taxon>
        <taxon>Rhodotorula</taxon>
    </lineage>
</organism>
<evidence type="ECO:0000313" key="3">
    <source>
        <dbReference type="EMBL" id="TNY19746.1"/>
    </source>
</evidence>
<dbReference type="InterPro" id="IPR014729">
    <property type="entry name" value="Rossmann-like_a/b/a_fold"/>
</dbReference>
<evidence type="ECO:0000313" key="4">
    <source>
        <dbReference type="Proteomes" id="UP000311382"/>
    </source>
</evidence>
<name>A0A5C5FU04_9BASI</name>
<accession>A0A5C5FU04</accession>
<dbReference type="OrthoDB" id="992776at2759"/>
<evidence type="ECO:0000259" key="2">
    <source>
        <dbReference type="Pfam" id="PF00582"/>
    </source>
</evidence>
<dbReference type="EMBL" id="SOZI01000086">
    <property type="protein sequence ID" value="TNY19746.1"/>
    <property type="molecule type" value="Genomic_DNA"/>
</dbReference>
<dbReference type="Gene3D" id="3.40.50.620">
    <property type="entry name" value="HUPs"/>
    <property type="match status" value="1"/>
</dbReference>
<dbReference type="Pfam" id="PF00582">
    <property type="entry name" value="Usp"/>
    <property type="match status" value="1"/>
</dbReference>
<proteinExistence type="predicted"/>
<dbReference type="PRINTS" id="PR01438">
    <property type="entry name" value="UNVRSLSTRESS"/>
</dbReference>
<dbReference type="InterPro" id="IPR006015">
    <property type="entry name" value="Universal_stress_UspA"/>
</dbReference>
<dbReference type="STRING" id="5288.A0A5C5FU04"/>
<feature type="non-terminal residue" evidence="3">
    <location>
        <position position="1"/>
    </location>
</feature>
<dbReference type="InterPro" id="IPR006016">
    <property type="entry name" value="UspA"/>
</dbReference>
<comment type="caution">
    <text evidence="3">The sequence shown here is derived from an EMBL/GenBank/DDBJ whole genome shotgun (WGS) entry which is preliminary data.</text>
</comment>
<feature type="domain" description="UspA" evidence="2">
    <location>
        <begin position="50"/>
        <end position="191"/>
    </location>
</feature>
<dbReference type="AlphaFoldDB" id="A0A5C5FU04"/>